<dbReference type="SMART" id="SM00458">
    <property type="entry name" value="RICIN"/>
    <property type="match status" value="1"/>
</dbReference>
<keyword evidence="3" id="KW-1185">Reference proteome</keyword>
<comment type="caution">
    <text evidence="2">The sequence shown here is derived from an EMBL/GenBank/DDBJ whole genome shotgun (WGS) entry which is preliminary data.</text>
</comment>
<dbReference type="PANTHER" id="PTHR42767:SF1">
    <property type="entry name" value="ENDO-BETA-1,6-GALACTANASE-LIKE DOMAIN-CONTAINING PROTEIN"/>
    <property type="match status" value="1"/>
</dbReference>
<dbReference type="SUPFAM" id="SSF49785">
    <property type="entry name" value="Galactose-binding domain-like"/>
    <property type="match status" value="1"/>
</dbReference>
<dbReference type="SUPFAM" id="SSF50370">
    <property type="entry name" value="Ricin B-like lectins"/>
    <property type="match status" value="1"/>
</dbReference>
<dbReference type="AlphaFoldDB" id="A0A317L1P5"/>
<dbReference type="RefSeq" id="WP_109983657.1">
    <property type="nucleotide sequence ID" value="NZ_QGTD01000005.1"/>
</dbReference>
<reference evidence="2 3" key="1">
    <citation type="submission" date="2018-05" db="EMBL/GenBank/DDBJ databases">
        <title>Genomic analysis of Gracilibacillus dipsosauri DD1 reveals novel features of a salt-tolerant amylase.</title>
        <authorList>
            <person name="Deutch C.E."/>
            <person name="Yang S."/>
        </authorList>
    </citation>
    <scope>NUCLEOTIDE SEQUENCE [LARGE SCALE GENOMIC DNA]</scope>
    <source>
        <strain evidence="2 3">DD1</strain>
    </source>
</reference>
<gene>
    <name evidence="2" type="ORF">DLJ74_05410</name>
</gene>
<dbReference type="Gene3D" id="3.20.20.80">
    <property type="entry name" value="Glycosidases"/>
    <property type="match status" value="1"/>
</dbReference>
<dbReference type="SUPFAM" id="SSF51445">
    <property type="entry name" value="(Trans)glycosidases"/>
    <property type="match status" value="1"/>
</dbReference>
<accession>A0A317L1P5</accession>
<dbReference type="Gene3D" id="2.80.10.50">
    <property type="match status" value="1"/>
</dbReference>
<feature type="domain" description="F5/8 type C" evidence="1">
    <location>
        <begin position="820"/>
        <end position="965"/>
    </location>
</feature>
<dbReference type="InterPro" id="IPR039514">
    <property type="entry name" value="6GAL-like"/>
</dbReference>
<dbReference type="PANTHER" id="PTHR42767">
    <property type="entry name" value="ENDO-BETA-1,6-GALACTANASE"/>
    <property type="match status" value="1"/>
</dbReference>
<organism evidence="2 3">
    <name type="scientific">Gracilibacillus dipsosauri</name>
    <dbReference type="NCBI Taxonomy" id="178340"/>
    <lineage>
        <taxon>Bacteria</taxon>
        <taxon>Bacillati</taxon>
        <taxon>Bacillota</taxon>
        <taxon>Bacilli</taxon>
        <taxon>Bacillales</taxon>
        <taxon>Bacillaceae</taxon>
        <taxon>Gracilibacillus</taxon>
    </lineage>
</organism>
<name>A0A317L1P5_9BACI</name>
<dbReference type="Gene3D" id="2.60.120.260">
    <property type="entry name" value="Galactose-binding domain-like"/>
    <property type="match status" value="1"/>
</dbReference>
<protein>
    <recommendedName>
        <fullName evidence="1">F5/8 type C domain-containing protein</fullName>
    </recommendedName>
</protein>
<dbReference type="Pfam" id="PF00754">
    <property type="entry name" value="F5_F8_type_C"/>
    <property type="match status" value="1"/>
</dbReference>
<dbReference type="Pfam" id="PF22888">
    <property type="entry name" value="FIMAH"/>
    <property type="match status" value="1"/>
</dbReference>
<evidence type="ECO:0000313" key="2">
    <source>
        <dbReference type="EMBL" id="PWU69416.1"/>
    </source>
</evidence>
<dbReference type="InterPro" id="IPR000772">
    <property type="entry name" value="Ricin_B_lectin"/>
</dbReference>
<dbReference type="Pfam" id="PF07532">
    <property type="entry name" value="Big_4"/>
    <property type="match status" value="2"/>
</dbReference>
<dbReference type="InterPro" id="IPR035992">
    <property type="entry name" value="Ricin_B-like_lectins"/>
</dbReference>
<dbReference type="InterPro" id="IPR000421">
    <property type="entry name" value="FA58C"/>
</dbReference>
<dbReference type="InterPro" id="IPR054470">
    <property type="entry name" value="FIMAH_dom"/>
</dbReference>
<dbReference type="PROSITE" id="PS50231">
    <property type="entry name" value="RICIN_B_LECTIN"/>
    <property type="match status" value="1"/>
</dbReference>
<dbReference type="InterPro" id="IPR039743">
    <property type="entry name" value="6GAL/EXGAL"/>
</dbReference>
<dbReference type="EMBL" id="QGTD01000005">
    <property type="protein sequence ID" value="PWU69416.1"/>
    <property type="molecule type" value="Genomic_DNA"/>
</dbReference>
<dbReference type="Proteomes" id="UP000245624">
    <property type="component" value="Unassembled WGS sequence"/>
</dbReference>
<evidence type="ECO:0000313" key="3">
    <source>
        <dbReference type="Proteomes" id="UP000245624"/>
    </source>
</evidence>
<evidence type="ECO:0000259" key="1">
    <source>
        <dbReference type="PROSITE" id="PS50022"/>
    </source>
</evidence>
<dbReference type="InterPro" id="IPR008979">
    <property type="entry name" value="Galactose-bd-like_sf"/>
</dbReference>
<dbReference type="OrthoDB" id="9806701at2"/>
<dbReference type="CDD" id="cd00161">
    <property type="entry name" value="beta-trefoil_Ricin-like"/>
    <property type="match status" value="1"/>
</dbReference>
<sequence>MKLSLRKTIALGGIFLLLLSIIQHPIRINAQQSPIKEEGEVKTMIKLDPSYQHKSFEGWGTALVWFANITGGWPDHIKNELADALFGEDGLNFNIARYNIGGEDSPETEPYMRLGGAVPGYWNRPAEYSPPENAGDDWEEPDDWWDPNNPDHWDWDKDQNQQWWLEAAKKRGANLFEAFSNSPPYFMTNSGYTSGNFDSWEDNLQRDKFEEFAIYLTRVVQYLEEEKGIDIHTLSPVNEPNTGYWGALGRQEGSNWSPESQAKIIKEVSEQLKELQLGTVVSAMDETNPQKFRQNWEQYDVTTKENVGQMNVHTYWPGERTAVRDLAKGEKKRLWMSEVDLGGSVPQDFDHIEPGLELSERIASDIMNLEPRAWVLWQAIEDQINMNEDNENSNWGLIQVDFDPDNFDELEWHKNKKYYTMANYSKFIRPGYNVINTDNNNTLAAINKENQEAVVVYTNHTENAEKIDIDLSGFDVVKQSASAVPYTTSADSNLTQGETIQVENDQLITSVAPKSVTTFVISGVSGVKKEEVYLSDNKVFKLENKHSQKVLDVEKEKAVQYSTERGKVSQEWKIEKITDSYTTMEKYRIVNKETNQVLTHQDGKVILAEDSGTGAQQWIISTTGKEEYMFINVESRTLLEIGGQSKEEGASAGVWKANAGANQAWRIFEAGITKLEDTTIWTSINKAPRLPEAVIAHYGNGDIVEEKVIWEEISSDQYEKEGKFTVEGKVAGTDLKAKAIVYVSEIVNVIEPKLKTVIGNAPSLPSFVEAQLAIGEKINVPVDWEEIDQSKYDELGQFTVHGLVTGSTQKVIAKVQVREAAIENIALQENVEEYPAASASFTGQWDDVDRINDGDYSSNRWTNWDPNEWREKDWIQIDFGKTEAISEVRFTFYDDEGGTRPPESLYLEYWNGSDWTKIKNSDAIIEDKDEKTITFDEITTSKIRAQLKAMPETCIAVVEMEVMGVGDSPIIGEDATLTNILVNEEKLEGFRSDQFTYELEVEKETDIPSIIVTPTDLFATYEVVLPDSVPGKASIIVTSEDQENTNTYQVHFTVKQNPDDGKGTIAGLTALFNSNVESGEISGPMVKVMSNRLRQAEKHYRDNKLKQTIKSLENFQKHLTSNKNRKHVSESIIQEISHYVDEIVAELEKK</sequence>
<dbReference type="InterPro" id="IPR017853">
    <property type="entry name" value="GH"/>
</dbReference>
<dbReference type="PROSITE" id="PS50022">
    <property type="entry name" value="FA58C_3"/>
    <property type="match status" value="1"/>
</dbReference>
<proteinExistence type="predicted"/>
<dbReference type="Pfam" id="PF14200">
    <property type="entry name" value="RicinB_lectin_2"/>
    <property type="match status" value="2"/>
</dbReference>
<dbReference type="Pfam" id="PF14587">
    <property type="entry name" value="Glyco_hydr_30_2"/>
    <property type="match status" value="1"/>
</dbReference>
<dbReference type="GO" id="GO:0004553">
    <property type="term" value="F:hydrolase activity, hydrolyzing O-glycosyl compounds"/>
    <property type="evidence" value="ECO:0007669"/>
    <property type="project" value="InterPro"/>
</dbReference>
<dbReference type="InterPro" id="IPR011081">
    <property type="entry name" value="Big_4"/>
</dbReference>